<protein>
    <submittedName>
        <fullName evidence="2">Uncharacterized protein</fullName>
    </submittedName>
</protein>
<gene>
    <name evidence="2" type="ORF">NDN08_004879</name>
</gene>
<dbReference type="AlphaFoldDB" id="A0AAV8UIC1"/>
<organism evidence="2 3">
    <name type="scientific">Rhodosorus marinus</name>
    <dbReference type="NCBI Taxonomy" id="101924"/>
    <lineage>
        <taxon>Eukaryota</taxon>
        <taxon>Rhodophyta</taxon>
        <taxon>Stylonematophyceae</taxon>
        <taxon>Stylonematales</taxon>
        <taxon>Stylonemataceae</taxon>
        <taxon>Rhodosorus</taxon>
    </lineage>
</organism>
<sequence length="316" mass="34681">MKQKLLLVVLAIAIGLATTQGIVNQHPVRFEFTDISAGANSKIFVVGTNGGMGQLQEINTRKETRSLMKRFDRVFSTILYLPSKNWFVAGEETPHFVVMRRQNKTGFPILVRCRLPVAAPPTSMFVHDEVVYFGGKGMRFLYSVKVKKLLDCEIKTTELTFIAKGNEDKGIGQAYVQDVESYKGLLILAVIKPTDTSVANSALYLYNPSKNEGVVLVKDDANLKYLTGIVRYRKTLYAAVKKGISNPTKNNENRISAWKLNGSSLEIISASYLGRFQSGASGSNFGALIFSKGLVCVSATLAGRAQVVCYPGDIFG</sequence>
<name>A0AAV8UIC1_9RHOD</name>
<reference evidence="2 3" key="1">
    <citation type="journal article" date="2023" name="Nat. Commun.">
        <title>Origin of minicircular mitochondrial genomes in red algae.</title>
        <authorList>
            <person name="Lee Y."/>
            <person name="Cho C.H."/>
            <person name="Lee Y.M."/>
            <person name="Park S.I."/>
            <person name="Yang J.H."/>
            <person name="West J.A."/>
            <person name="Bhattacharya D."/>
            <person name="Yoon H.S."/>
        </authorList>
    </citation>
    <scope>NUCLEOTIDE SEQUENCE [LARGE SCALE GENOMIC DNA]</scope>
    <source>
        <strain evidence="2 3">CCMP1338</strain>
        <tissue evidence="2">Whole cell</tissue>
    </source>
</reference>
<dbReference type="EMBL" id="JAMWBK010000012">
    <property type="protein sequence ID" value="KAJ8901017.1"/>
    <property type="molecule type" value="Genomic_DNA"/>
</dbReference>
<evidence type="ECO:0000313" key="2">
    <source>
        <dbReference type="EMBL" id="KAJ8901017.1"/>
    </source>
</evidence>
<comment type="caution">
    <text evidence="2">The sequence shown here is derived from an EMBL/GenBank/DDBJ whole genome shotgun (WGS) entry which is preliminary data.</text>
</comment>
<proteinExistence type="predicted"/>
<keyword evidence="1" id="KW-0732">Signal</keyword>
<feature type="chain" id="PRO_5043787638" evidence="1">
    <location>
        <begin position="22"/>
        <end position="316"/>
    </location>
</feature>
<evidence type="ECO:0000313" key="3">
    <source>
        <dbReference type="Proteomes" id="UP001157974"/>
    </source>
</evidence>
<keyword evidence="3" id="KW-1185">Reference proteome</keyword>
<dbReference type="Proteomes" id="UP001157974">
    <property type="component" value="Unassembled WGS sequence"/>
</dbReference>
<accession>A0AAV8UIC1</accession>
<feature type="signal peptide" evidence="1">
    <location>
        <begin position="1"/>
        <end position="21"/>
    </location>
</feature>
<evidence type="ECO:0000256" key="1">
    <source>
        <dbReference type="SAM" id="SignalP"/>
    </source>
</evidence>